<gene>
    <name evidence="2" type="ORF">HUJ06_008554</name>
</gene>
<name>A0A822Z0A0_NELNU</name>
<protein>
    <recommendedName>
        <fullName evidence="1">Transposase Tnp1/En/Spm-like domain-containing protein</fullName>
    </recommendedName>
</protein>
<keyword evidence="3" id="KW-1185">Reference proteome</keyword>
<evidence type="ECO:0000313" key="2">
    <source>
        <dbReference type="EMBL" id="DAD37913.1"/>
    </source>
</evidence>
<dbReference type="InterPro" id="IPR004264">
    <property type="entry name" value="Transposase_23"/>
</dbReference>
<dbReference type="Proteomes" id="UP000607653">
    <property type="component" value="Unassembled WGS sequence"/>
</dbReference>
<dbReference type="EMBL" id="DUZY01000004">
    <property type="protein sequence ID" value="DAD37913.1"/>
    <property type="molecule type" value="Genomic_DNA"/>
</dbReference>
<evidence type="ECO:0000259" key="1">
    <source>
        <dbReference type="Pfam" id="PF03017"/>
    </source>
</evidence>
<evidence type="ECO:0000313" key="3">
    <source>
        <dbReference type="Proteomes" id="UP000607653"/>
    </source>
</evidence>
<proteinExistence type="predicted"/>
<dbReference type="AlphaFoldDB" id="A0A822Z0A0"/>
<accession>A0A822Z0A0</accession>
<feature type="domain" description="Transposase Tnp1/En/Spm-like" evidence="1">
    <location>
        <begin position="6"/>
        <end position="60"/>
    </location>
</feature>
<dbReference type="Pfam" id="PF03017">
    <property type="entry name" value="Transposase_23"/>
    <property type="match status" value="1"/>
</dbReference>
<reference evidence="2 3" key="1">
    <citation type="journal article" date="2020" name="Mol. Biol. Evol.">
        <title>Distinct Expression and Methylation Patterns for Genes with Different Fates following a Single Whole-Genome Duplication in Flowering Plants.</title>
        <authorList>
            <person name="Shi T."/>
            <person name="Rahmani R.S."/>
            <person name="Gugger P.F."/>
            <person name="Wang M."/>
            <person name="Li H."/>
            <person name="Zhang Y."/>
            <person name="Li Z."/>
            <person name="Wang Q."/>
            <person name="Van de Peer Y."/>
            <person name="Marchal K."/>
            <person name="Chen J."/>
        </authorList>
    </citation>
    <scope>NUCLEOTIDE SEQUENCE [LARGE SCALE GENOMIC DNA]</scope>
    <source>
        <tissue evidence="2">Leaf</tissue>
    </source>
</reference>
<comment type="caution">
    <text evidence="2">The sequence shown here is derived from an EMBL/GenBank/DDBJ whole genome shotgun (WGS) entry which is preliminary data.</text>
</comment>
<sequence length="118" mass="12445">MQGGFVSVAKATITSLDPQKIVGGVPLGYGWTEVVINVPNISDAPLMRPYGRYRTIGTAVGVPIAWSSIHVVSALAIDHSGSRVISGCSLGSDLSSFYPSFKRGFGYHIRGYIGVSSL</sequence>
<organism evidence="2 3">
    <name type="scientific">Nelumbo nucifera</name>
    <name type="common">Sacred lotus</name>
    <dbReference type="NCBI Taxonomy" id="4432"/>
    <lineage>
        <taxon>Eukaryota</taxon>
        <taxon>Viridiplantae</taxon>
        <taxon>Streptophyta</taxon>
        <taxon>Embryophyta</taxon>
        <taxon>Tracheophyta</taxon>
        <taxon>Spermatophyta</taxon>
        <taxon>Magnoliopsida</taxon>
        <taxon>Proteales</taxon>
        <taxon>Nelumbonaceae</taxon>
        <taxon>Nelumbo</taxon>
    </lineage>
</organism>